<dbReference type="AlphaFoldDB" id="A0A558J694"/>
<evidence type="ECO:0000313" key="6">
    <source>
        <dbReference type="Proteomes" id="UP000317288"/>
    </source>
</evidence>
<proteinExistence type="predicted"/>
<name>A0A558J694_9GAMM</name>
<dbReference type="InterPro" id="IPR018060">
    <property type="entry name" value="HTH_AraC"/>
</dbReference>
<comment type="caution">
    <text evidence="5">The sequence shown here is derived from an EMBL/GenBank/DDBJ whole genome shotgun (WGS) entry which is preliminary data.</text>
</comment>
<evidence type="ECO:0000259" key="4">
    <source>
        <dbReference type="PROSITE" id="PS01124"/>
    </source>
</evidence>
<organism evidence="5 6">
    <name type="scientific">Vreelandella titanicae</name>
    <dbReference type="NCBI Taxonomy" id="664683"/>
    <lineage>
        <taxon>Bacteria</taxon>
        <taxon>Pseudomonadati</taxon>
        <taxon>Pseudomonadota</taxon>
        <taxon>Gammaproteobacteria</taxon>
        <taxon>Oceanospirillales</taxon>
        <taxon>Halomonadaceae</taxon>
        <taxon>Vreelandella</taxon>
    </lineage>
</organism>
<dbReference type="GO" id="GO:0003700">
    <property type="term" value="F:DNA-binding transcription factor activity"/>
    <property type="evidence" value="ECO:0007669"/>
    <property type="project" value="InterPro"/>
</dbReference>
<keyword evidence="3" id="KW-0804">Transcription</keyword>
<dbReference type="EMBL" id="VNFE01000004">
    <property type="protein sequence ID" value="TVU89147.1"/>
    <property type="molecule type" value="Genomic_DNA"/>
</dbReference>
<evidence type="ECO:0000256" key="3">
    <source>
        <dbReference type="ARBA" id="ARBA00023163"/>
    </source>
</evidence>
<dbReference type="PRINTS" id="PR00032">
    <property type="entry name" value="HTHARAC"/>
</dbReference>
<dbReference type="PANTHER" id="PTHR46796">
    <property type="entry name" value="HTH-TYPE TRANSCRIPTIONAL ACTIVATOR RHAS-RELATED"/>
    <property type="match status" value="1"/>
</dbReference>
<sequence>MNVSASTCDPVSSTSSCGLEWLKQNRQLLTLLTEAERAMDHDLEITSTYLNQAIALLTLEGQSEGSQRIHRGGLARWQILRVNEFINEHLDQCIRTAELASLLGLSVSHFSHAFKQKTGITPLMYVSARRVEAAGRYMLCTERPLSEIAISLGFCDQSHFCRVFRRETGLSPQTWRKLHTDVLAEQPASHESNYPRHD</sequence>
<protein>
    <submittedName>
        <fullName evidence="5">Helix-turn-helix transcriptional regulator</fullName>
    </submittedName>
</protein>
<dbReference type="PROSITE" id="PS01124">
    <property type="entry name" value="HTH_ARAC_FAMILY_2"/>
    <property type="match status" value="1"/>
</dbReference>
<evidence type="ECO:0000256" key="2">
    <source>
        <dbReference type="ARBA" id="ARBA00023125"/>
    </source>
</evidence>
<feature type="domain" description="HTH araC/xylS-type" evidence="4">
    <location>
        <begin position="80"/>
        <end position="178"/>
    </location>
</feature>
<dbReference type="InterPro" id="IPR020449">
    <property type="entry name" value="Tscrpt_reg_AraC-type_HTH"/>
</dbReference>
<keyword evidence="1" id="KW-0805">Transcription regulation</keyword>
<accession>A0A558J694</accession>
<dbReference type="PANTHER" id="PTHR46796:SF6">
    <property type="entry name" value="ARAC SUBFAMILY"/>
    <property type="match status" value="1"/>
</dbReference>
<dbReference type="Proteomes" id="UP000317288">
    <property type="component" value="Unassembled WGS sequence"/>
</dbReference>
<evidence type="ECO:0000256" key="1">
    <source>
        <dbReference type="ARBA" id="ARBA00023015"/>
    </source>
</evidence>
<dbReference type="Pfam" id="PF12833">
    <property type="entry name" value="HTH_18"/>
    <property type="match status" value="1"/>
</dbReference>
<gene>
    <name evidence="5" type="ORF">FQP89_14140</name>
</gene>
<dbReference type="InterPro" id="IPR050204">
    <property type="entry name" value="AraC_XylS_family_regulators"/>
</dbReference>
<dbReference type="Gene3D" id="1.10.10.60">
    <property type="entry name" value="Homeodomain-like"/>
    <property type="match status" value="2"/>
</dbReference>
<dbReference type="RefSeq" id="WP_027959338.1">
    <property type="nucleotide sequence ID" value="NZ_JBAKHZ010000002.1"/>
</dbReference>
<reference evidence="5 6" key="1">
    <citation type="submission" date="2019-07" db="EMBL/GenBank/DDBJ databases">
        <title>Diversity of Bacteria from Kongsfjorden, Arctic.</title>
        <authorList>
            <person name="Yu Y."/>
        </authorList>
    </citation>
    <scope>NUCLEOTIDE SEQUENCE [LARGE SCALE GENOMIC DNA]</scope>
    <source>
        <strain evidence="5 6">SM1922</strain>
    </source>
</reference>
<dbReference type="SMART" id="SM00342">
    <property type="entry name" value="HTH_ARAC"/>
    <property type="match status" value="1"/>
</dbReference>
<dbReference type="SUPFAM" id="SSF46689">
    <property type="entry name" value="Homeodomain-like"/>
    <property type="match status" value="2"/>
</dbReference>
<evidence type="ECO:0000313" key="5">
    <source>
        <dbReference type="EMBL" id="TVU89147.1"/>
    </source>
</evidence>
<keyword evidence="2" id="KW-0238">DNA-binding</keyword>
<dbReference type="GO" id="GO:0043565">
    <property type="term" value="F:sequence-specific DNA binding"/>
    <property type="evidence" value="ECO:0007669"/>
    <property type="project" value="InterPro"/>
</dbReference>
<dbReference type="InterPro" id="IPR009057">
    <property type="entry name" value="Homeodomain-like_sf"/>
</dbReference>